<keyword evidence="1" id="KW-0812">Transmembrane</keyword>
<evidence type="ECO:0000256" key="1">
    <source>
        <dbReference type="SAM" id="Phobius"/>
    </source>
</evidence>
<feature type="transmembrane region" description="Helical" evidence="1">
    <location>
        <begin position="48"/>
        <end position="69"/>
    </location>
</feature>
<organism evidence="2 3">
    <name type="scientific">Gossypium tomentosum</name>
    <name type="common">Hawaiian cotton</name>
    <name type="synonym">Gossypium sandvicense</name>
    <dbReference type="NCBI Taxonomy" id="34277"/>
    <lineage>
        <taxon>Eukaryota</taxon>
        <taxon>Viridiplantae</taxon>
        <taxon>Streptophyta</taxon>
        <taxon>Embryophyta</taxon>
        <taxon>Tracheophyta</taxon>
        <taxon>Spermatophyta</taxon>
        <taxon>Magnoliopsida</taxon>
        <taxon>eudicotyledons</taxon>
        <taxon>Gunneridae</taxon>
        <taxon>Pentapetalae</taxon>
        <taxon>rosids</taxon>
        <taxon>malvids</taxon>
        <taxon>Malvales</taxon>
        <taxon>Malvaceae</taxon>
        <taxon>Malvoideae</taxon>
        <taxon>Gossypium</taxon>
    </lineage>
</organism>
<evidence type="ECO:0000313" key="2">
    <source>
        <dbReference type="EMBL" id="TYI18992.1"/>
    </source>
</evidence>
<name>A0A5D2PSI7_GOSTO</name>
<keyword evidence="1" id="KW-0472">Membrane</keyword>
<feature type="transmembrane region" description="Helical" evidence="1">
    <location>
        <begin position="12"/>
        <end position="36"/>
    </location>
</feature>
<dbReference type="EMBL" id="CM017616">
    <property type="protein sequence ID" value="TYI18992.1"/>
    <property type="molecule type" value="Genomic_DNA"/>
</dbReference>
<accession>A0A5D2PSI7</accession>
<gene>
    <name evidence="2" type="ORF">ES332_A07G132900v1</name>
</gene>
<sequence length="76" mass="8886">MKLPIFIVRFYFFGYFCMEKLLGSTIPLIPSSYLFLDDASRFMNCQSIAKSFLSISLVITFLGFLYDYLKKLVMID</sequence>
<keyword evidence="3" id="KW-1185">Reference proteome</keyword>
<dbReference type="Proteomes" id="UP000322667">
    <property type="component" value="Chromosome A07"/>
</dbReference>
<protein>
    <submittedName>
        <fullName evidence="2">Uncharacterized protein</fullName>
    </submittedName>
</protein>
<proteinExistence type="predicted"/>
<dbReference type="AlphaFoldDB" id="A0A5D2PSI7"/>
<keyword evidence="1" id="KW-1133">Transmembrane helix</keyword>
<evidence type="ECO:0000313" key="3">
    <source>
        <dbReference type="Proteomes" id="UP000322667"/>
    </source>
</evidence>
<reference evidence="2 3" key="1">
    <citation type="submission" date="2019-07" db="EMBL/GenBank/DDBJ databases">
        <title>WGS assembly of Gossypium tomentosum.</title>
        <authorList>
            <person name="Chen Z.J."/>
            <person name="Sreedasyam A."/>
            <person name="Ando A."/>
            <person name="Song Q."/>
            <person name="De L."/>
            <person name="Hulse-Kemp A."/>
            <person name="Ding M."/>
            <person name="Ye W."/>
            <person name="Kirkbride R."/>
            <person name="Jenkins J."/>
            <person name="Plott C."/>
            <person name="Lovell J."/>
            <person name="Lin Y.-M."/>
            <person name="Vaughn R."/>
            <person name="Liu B."/>
            <person name="Li W."/>
            <person name="Simpson S."/>
            <person name="Scheffler B."/>
            <person name="Saski C."/>
            <person name="Grover C."/>
            <person name="Hu G."/>
            <person name="Conover J."/>
            <person name="Carlson J."/>
            <person name="Shu S."/>
            <person name="Boston L."/>
            <person name="Williams M."/>
            <person name="Peterson D."/>
            <person name="Mcgee K."/>
            <person name="Jones D."/>
            <person name="Wendel J."/>
            <person name="Stelly D."/>
            <person name="Grimwood J."/>
            <person name="Schmutz J."/>
        </authorList>
    </citation>
    <scope>NUCLEOTIDE SEQUENCE [LARGE SCALE GENOMIC DNA]</scope>
    <source>
        <strain evidence="2">7179.01</strain>
    </source>
</reference>